<dbReference type="CDD" id="cd06529">
    <property type="entry name" value="S24_LexA-like"/>
    <property type="match status" value="1"/>
</dbReference>
<organism evidence="5 6">
    <name type="scientific">Eubacterium aggregans</name>
    <dbReference type="NCBI Taxonomy" id="81409"/>
    <lineage>
        <taxon>Bacteria</taxon>
        <taxon>Bacillati</taxon>
        <taxon>Bacillota</taxon>
        <taxon>Clostridia</taxon>
        <taxon>Eubacteriales</taxon>
        <taxon>Eubacteriaceae</taxon>
        <taxon>Eubacterium</taxon>
    </lineage>
</organism>
<evidence type="ECO:0000259" key="4">
    <source>
        <dbReference type="PROSITE" id="PS50943"/>
    </source>
</evidence>
<dbReference type="InterPro" id="IPR036286">
    <property type="entry name" value="LexA/Signal_pep-like_sf"/>
</dbReference>
<evidence type="ECO:0000256" key="2">
    <source>
        <dbReference type="ARBA" id="ARBA00023125"/>
    </source>
</evidence>
<accession>A0A1H3YV15</accession>
<dbReference type="Proteomes" id="UP000199394">
    <property type="component" value="Unassembled WGS sequence"/>
</dbReference>
<feature type="domain" description="HTH cro/C1-type" evidence="4">
    <location>
        <begin position="6"/>
        <end position="61"/>
    </location>
</feature>
<gene>
    <name evidence="5" type="ORF">SAMN04515656_104110</name>
</gene>
<dbReference type="RefSeq" id="WP_090305195.1">
    <property type="nucleotide sequence ID" value="NZ_FNRK01000004.1"/>
</dbReference>
<dbReference type="CDD" id="cd00093">
    <property type="entry name" value="HTH_XRE"/>
    <property type="match status" value="1"/>
</dbReference>
<keyword evidence="6" id="KW-1185">Reference proteome</keyword>
<reference evidence="5 6" key="1">
    <citation type="submission" date="2016-10" db="EMBL/GenBank/DDBJ databases">
        <authorList>
            <person name="de Groot N.N."/>
        </authorList>
    </citation>
    <scope>NUCLEOTIDE SEQUENCE [LARGE SCALE GENOMIC DNA]</scope>
    <source>
        <strain evidence="5 6">SR12</strain>
    </source>
</reference>
<evidence type="ECO:0000313" key="5">
    <source>
        <dbReference type="EMBL" id="SEA14938.1"/>
    </source>
</evidence>
<dbReference type="PANTHER" id="PTHR40661">
    <property type="match status" value="1"/>
</dbReference>
<dbReference type="AlphaFoldDB" id="A0A1H3YV15"/>
<dbReference type="Pfam" id="PF00717">
    <property type="entry name" value="Peptidase_S24"/>
    <property type="match status" value="1"/>
</dbReference>
<dbReference type="SMART" id="SM00530">
    <property type="entry name" value="HTH_XRE"/>
    <property type="match status" value="1"/>
</dbReference>
<dbReference type="Gene3D" id="2.10.109.10">
    <property type="entry name" value="Umud Fragment, subunit A"/>
    <property type="match status" value="1"/>
</dbReference>
<dbReference type="InterPro" id="IPR039418">
    <property type="entry name" value="LexA-like"/>
</dbReference>
<dbReference type="PROSITE" id="PS50943">
    <property type="entry name" value="HTH_CROC1"/>
    <property type="match status" value="1"/>
</dbReference>
<keyword evidence="1" id="KW-0805">Transcription regulation</keyword>
<keyword evidence="2" id="KW-0238">DNA-binding</keyword>
<dbReference type="InterPro" id="IPR001387">
    <property type="entry name" value="Cro/C1-type_HTH"/>
</dbReference>
<dbReference type="InterPro" id="IPR010982">
    <property type="entry name" value="Lambda_DNA-bd_dom_sf"/>
</dbReference>
<dbReference type="SUPFAM" id="SSF47413">
    <property type="entry name" value="lambda repressor-like DNA-binding domains"/>
    <property type="match status" value="1"/>
</dbReference>
<dbReference type="STRING" id="81409.SAMN04515656_104110"/>
<dbReference type="InterPro" id="IPR015927">
    <property type="entry name" value="Peptidase_S24_S26A/B/C"/>
</dbReference>
<protein>
    <submittedName>
        <fullName evidence="5">Helix-turn-helix</fullName>
    </submittedName>
</protein>
<evidence type="ECO:0000256" key="1">
    <source>
        <dbReference type="ARBA" id="ARBA00023015"/>
    </source>
</evidence>
<keyword evidence="3" id="KW-0804">Transcription</keyword>
<dbReference type="PANTHER" id="PTHR40661:SF1">
    <property type="entry name" value="HTH CRO_C1-TYPE DOMAIN-CONTAINING PROTEIN"/>
    <property type="match status" value="1"/>
</dbReference>
<dbReference type="SUPFAM" id="SSF51306">
    <property type="entry name" value="LexA/Signal peptidase"/>
    <property type="match status" value="1"/>
</dbReference>
<evidence type="ECO:0000256" key="3">
    <source>
        <dbReference type="ARBA" id="ARBA00023163"/>
    </source>
</evidence>
<sequence length="232" mass="26032">MGIEKINEYKKALHLTTEELSIKSGVPMGTLNKILNGTTKDPKLETLKSLARVLRCTLDDFDDSDSVDVFSIEERKHILKYRDLDPYGQDLVTTVLNKEHERCTSQPESDRVNESELPLYLLPTSAGTGVFLDSDDYELRTFKNAPHDANFAVQVSGDSMEPEYESGDIVYVKQQQDLRDGQIGIFIFNGEGFIKEMDRQGHSLISLNQKYSPIVVTASDDLRIVGKVLGKA</sequence>
<proteinExistence type="predicted"/>
<dbReference type="Gene3D" id="1.10.260.40">
    <property type="entry name" value="lambda repressor-like DNA-binding domains"/>
    <property type="match status" value="1"/>
</dbReference>
<dbReference type="Pfam" id="PF01381">
    <property type="entry name" value="HTH_3"/>
    <property type="match status" value="1"/>
</dbReference>
<evidence type="ECO:0000313" key="6">
    <source>
        <dbReference type="Proteomes" id="UP000199394"/>
    </source>
</evidence>
<dbReference type="OrthoDB" id="2475196at2"/>
<name>A0A1H3YV15_9FIRM</name>
<dbReference type="GO" id="GO:0003677">
    <property type="term" value="F:DNA binding"/>
    <property type="evidence" value="ECO:0007669"/>
    <property type="project" value="UniProtKB-KW"/>
</dbReference>
<dbReference type="EMBL" id="FNRK01000004">
    <property type="protein sequence ID" value="SEA14938.1"/>
    <property type="molecule type" value="Genomic_DNA"/>
</dbReference>